<dbReference type="SUPFAM" id="SSF46689">
    <property type="entry name" value="Homeodomain-like"/>
    <property type="match status" value="2"/>
</dbReference>
<evidence type="ECO:0000256" key="3">
    <source>
        <dbReference type="ARBA" id="ARBA00023163"/>
    </source>
</evidence>
<dbReference type="Gene3D" id="1.10.10.60">
    <property type="entry name" value="Homeodomain-like"/>
    <property type="match status" value="2"/>
</dbReference>
<dbReference type="InterPro" id="IPR018060">
    <property type="entry name" value="HTH_AraC"/>
</dbReference>
<comment type="caution">
    <text evidence="5">The sequence shown here is derived from an EMBL/GenBank/DDBJ whole genome shotgun (WGS) entry which is preliminary data.</text>
</comment>
<dbReference type="InterPro" id="IPR014710">
    <property type="entry name" value="RmlC-like_jellyroll"/>
</dbReference>
<evidence type="ECO:0000256" key="2">
    <source>
        <dbReference type="ARBA" id="ARBA00023125"/>
    </source>
</evidence>
<dbReference type="InterPro" id="IPR009057">
    <property type="entry name" value="Homeodomain-like_sf"/>
</dbReference>
<evidence type="ECO:0000313" key="6">
    <source>
        <dbReference type="Proteomes" id="UP000681526"/>
    </source>
</evidence>
<dbReference type="Proteomes" id="UP000681526">
    <property type="component" value="Unassembled WGS sequence"/>
</dbReference>
<dbReference type="PANTHER" id="PTHR43280:SF28">
    <property type="entry name" value="HTH-TYPE TRANSCRIPTIONAL ACTIVATOR RHAS"/>
    <property type="match status" value="1"/>
</dbReference>
<dbReference type="Gene3D" id="2.60.120.10">
    <property type="entry name" value="Jelly Rolls"/>
    <property type="match status" value="1"/>
</dbReference>
<accession>A0ABM8V985</accession>
<dbReference type="InterPro" id="IPR037923">
    <property type="entry name" value="HTH-like"/>
</dbReference>
<name>A0ABM8V985_THEXY</name>
<gene>
    <name evidence="5" type="primary">txxe 3684</name>
    <name evidence="5" type="ORF">TXXE_19450</name>
</gene>
<dbReference type="SMART" id="SM00342">
    <property type="entry name" value="HTH_ARAC"/>
    <property type="match status" value="1"/>
</dbReference>
<dbReference type="RefSeq" id="WP_213486937.1">
    <property type="nucleotide sequence ID" value="NZ_CAJRAY010000103.1"/>
</dbReference>
<dbReference type="PRINTS" id="PR00032">
    <property type="entry name" value="HTHARAC"/>
</dbReference>
<keyword evidence="6" id="KW-1185">Reference proteome</keyword>
<dbReference type="SUPFAM" id="SSF51215">
    <property type="entry name" value="Regulatory protein AraC"/>
    <property type="match status" value="1"/>
</dbReference>
<proteinExistence type="predicted"/>
<dbReference type="PROSITE" id="PS00041">
    <property type="entry name" value="HTH_ARAC_FAMILY_1"/>
    <property type="match status" value="1"/>
</dbReference>
<dbReference type="PROSITE" id="PS01124">
    <property type="entry name" value="HTH_ARAC_FAMILY_2"/>
    <property type="match status" value="1"/>
</dbReference>
<dbReference type="InterPro" id="IPR003313">
    <property type="entry name" value="AraC-bd"/>
</dbReference>
<dbReference type="Pfam" id="PF02311">
    <property type="entry name" value="AraC_binding"/>
    <property type="match status" value="1"/>
</dbReference>
<keyword evidence="3" id="KW-0804">Transcription</keyword>
<protein>
    <submittedName>
        <fullName evidence="5">Transcriptional regulator, AraC family</fullName>
    </submittedName>
</protein>
<dbReference type="PANTHER" id="PTHR43280">
    <property type="entry name" value="ARAC-FAMILY TRANSCRIPTIONAL REGULATOR"/>
    <property type="match status" value="1"/>
</dbReference>
<dbReference type="InterPro" id="IPR020449">
    <property type="entry name" value="Tscrpt_reg_AraC-type_HTH"/>
</dbReference>
<organism evidence="5 6">
    <name type="scientific">Thermobacillus xylanilyticus</name>
    <dbReference type="NCBI Taxonomy" id="76633"/>
    <lineage>
        <taxon>Bacteria</taxon>
        <taxon>Bacillati</taxon>
        <taxon>Bacillota</taxon>
        <taxon>Bacilli</taxon>
        <taxon>Bacillales</taxon>
        <taxon>Paenibacillaceae</taxon>
        <taxon>Thermobacillus</taxon>
    </lineage>
</organism>
<dbReference type="InterPro" id="IPR018062">
    <property type="entry name" value="HTH_AraC-typ_CS"/>
</dbReference>
<feature type="domain" description="HTH araC/xylS-type" evidence="4">
    <location>
        <begin position="188"/>
        <end position="287"/>
    </location>
</feature>
<keyword evidence="1" id="KW-0805">Transcription regulation</keyword>
<evidence type="ECO:0000256" key="1">
    <source>
        <dbReference type="ARBA" id="ARBA00023015"/>
    </source>
</evidence>
<evidence type="ECO:0000259" key="4">
    <source>
        <dbReference type="PROSITE" id="PS01124"/>
    </source>
</evidence>
<keyword evidence="2" id="KW-0238">DNA-binding</keyword>
<reference evidence="5 6" key="1">
    <citation type="submission" date="2021-04" db="EMBL/GenBank/DDBJ databases">
        <authorList>
            <person name="Rakotoarivonina H."/>
        </authorList>
    </citation>
    <scope>NUCLEOTIDE SEQUENCE [LARGE SCALE GENOMIC DNA]</scope>
    <source>
        <strain evidence="5 6">XE</strain>
    </source>
</reference>
<dbReference type="Pfam" id="PF12833">
    <property type="entry name" value="HTH_18"/>
    <property type="match status" value="1"/>
</dbReference>
<evidence type="ECO:0000313" key="5">
    <source>
        <dbReference type="EMBL" id="CAG5093240.1"/>
    </source>
</evidence>
<dbReference type="EMBL" id="CAJRAY010000103">
    <property type="protein sequence ID" value="CAG5093240.1"/>
    <property type="molecule type" value="Genomic_DNA"/>
</dbReference>
<sequence length="301" mass="34331">MQPPILRDISPFVRCVKITRSEGLAGEWLDYDHVFTYIEQGKADFILNGVKYEAAEGDVILMPPLLKHLIYAAPGSTLVQYIVHFDLYEAEEREKWRTIGITDKRQLDVPPRERALERMPPLVRVRAADRVELRRQFHRLLELYREEDSPVRRLRMKAVAIELIALYLRSLDAAATDGVETKGWVPIERCIAYIHGHYTDPDLTNARIAGAIGFSPGYLSMLFKEQLGTTIHKYITSVRIEQAKRLILEGGATLTEIAERVGFASIHHFSRIFRKETGVPPSRYAAESKCHHDHAKGESVS</sequence>